<accession>A0AA48W880</accession>
<reference evidence="1 2" key="1">
    <citation type="submission" date="2020-11" db="EMBL/GenBank/DDBJ databases">
        <authorList>
            <person name="Sun Q."/>
        </authorList>
    </citation>
    <scope>NUCLEOTIDE SEQUENCE [LARGE SCALE GENOMIC DNA]</scope>
    <source>
        <strain evidence="1 2">P8398</strain>
    </source>
</reference>
<proteinExistence type="predicted"/>
<evidence type="ECO:0000313" key="1">
    <source>
        <dbReference type="EMBL" id="QPI48000.1"/>
    </source>
</evidence>
<sequence length="253" mass="27932">MFQFFKRPLAPAPAQHDPVEDEPMDAELAAYFARITQRRLFHADALEQTLLDAHQSAAETKLMRLHPIIRQLGGVVLDQSESSNYYLYLKQAPFRGNIFYLSHDGDSCLAFASLDAFLAAVDSAKPAGGTIEDFYPPCAPLCQDQALLSRMIGHLLDHDNDDDATVVVCIIPAMDLLDDALLERMAIHMDMFISQQVALEIEKRPTAALHRIAALCSWHVHPQAARAGERALAAVVALKESNDPCSSGSPRIR</sequence>
<gene>
    <name evidence="1" type="ORF">IV454_20865</name>
</gene>
<evidence type="ECO:0000313" key="2">
    <source>
        <dbReference type="Proteomes" id="UP000662888"/>
    </source>
</evidence>
<name>A0AA48W880_9BURK</name>
<dbReference type="EMBL" id="CP065053">
    <property type="protein sequence ID" value="QPI48000.1"/>
    <property type="molecule type" value="Genomic_DNA"/>
</dbReference>
<dbReference type="Proteomes" id="UP000662888">
    <property type="component" value="Chromosome"/>
</dbReference>
<keyword evidence="2" id="KW-1185">Reference proteome</keyword>
<organism evidence="1 2">
    <name type="scientific">Massilia antarctica</name>
    <dbReference type="NCBI Taxonomy" id="2765360"/>
    <lineage>
        <taxon>Bacteria</taxon>
        <taxon>Pseudomonadati</taxon>
        <taxon>Pseudomonadota</taxon>
        <taxon>Betaproteobacteria</taxon>
        <taxon>Burkholderiales</taxon>
        <taxon>Oxalobacteraceae</taxon>
        <taxon>Telluria group</taxon>
        <taxon>Massilia</taxon>
    </lineage>
</organism>
<protein>
    <submittedName>
        <fullName evidence="1">Uncharacterized protein</fullName>
    </submittedName>
</protein>
<dbReference type="RefSeq" id="WP_206087645.1">
    <property type="nucleotide sequence ID" value="NZ_CP065053.1"/>
</dbReference>